<accession>A0A8J3ISC3</accession>
<dbReference type="Pfam" id="PF11746">
    <property type="entry name" value="DUF3303"/>
    <property type="match status" value="1"/>
</dbReference>
<dbReference type="InterPro" id="IPR021734">
    <property type="entry name" value="DUF3303"/>
</dbReference>
<dbReference type="Proteomes" id="UP000597444">
    <property type="component" value="Unassembled WGS sequence"/>
</dbReference>
<proteinExistence type="predicted"/>
<dbReference type="RefSeq" id="WP_220208504.1">
    <property type="nucleotide sequence ID" value="NZ_BNJK01000002.1"/>
</dbReference>
<comment type="caution">
    <text evidence="1">The sequence shown here is derived from an EMBL/GenBank/DDBJ whole genome shotgun (WGS) entry which is preliminary data.</text>
</comment>
<dbReference type="EMBL" id="BNJK01000002">
    <property type="protein sequence ID" value="GHO97723.1"/>
    <property type="molecule type" value="Genomic_DNA"/>
</dbReference>
<evidence type="ECO:0000313" key="2">
    <source>
        <dbReference type="Proteomes" id="UP000597444"/>
    </source>
</evidence>
<evidence type="ECO:0008006" key="3">
    <source>
        <dbReference type="Google" id="ProtNLM"/>
    </source>
</evidence>
<dbReference type="AlphaFoldDB" id="A0A8J3ISC3"/>
<gene>
    <name evidence="1" type="ORF">KSF_077710</name>
</gene>
<keyword evidence="2" id="KW-1185">Reference proteome</keyword>
<protein>
    <recommendedName>
        <fullName evidence="3">DUF3303 domain-containing protein</fullName>
    </recommendedName>
</protein>
<sequence length="105" mass="12225">MLWYCAFTWFPNTTREDVTKRVFQQHEAGANHPERIRGWYNLAGGGSGFLMVEYDSPQELTAFLQPYMDLMSFDVRAVYPLNYDQEIQHIRQESQKVPVGSSSRS</sequence>
<organism evidence="1 2">
    <name type="scientific">Reticulibacter mediterranei</name>
    <dbReference type="NCBI Taxonomy" id="2778369"/>
    <lineage>
        <taxon>Bacteria</taxon>
        <taxon>Bacillati</taxon>
        <taxon>Chloroflexota</taxon>
        <taxon>Ktedonobacteria</taxon>
        <taxon>Ktedonobacterales</taxon>
        <taxon>Reticulibacteraceae</taxon>
        <taxon>Reticulibacter</taxon>
    </lineage>
</organism>
<reference evidence="1" key="1">
    <citation type="submission" date="2020-10" db="EMBL/GenBank/DDBJ databases">
        <title>Taxonomic study of unclassified bacteria belonging to the class Ktedonobacteria.</title>
        <authorList>
            <person name="Yabe S."/>
            <person name="Wang C.M."/>
            <person name="Zheng Y."/>
            <person name="Sakai Y."/>
            <person name="Cavaletti L."/>
            <person name="Monciardini P."/>
            <person name="Donadio S."/>
        </authorList>
    </citation>
    <scope>NUCLEOTIDE SEQUENCE</scope>
    <source>
        <strain evidence="1">ID150040</strain>
    </source>
</reference>
<evidence type="ECO:0000313" key="1">
    <source>
        <dbReference type="EMBL" id="GHO97723.1"/>
    </source>
</evidence>
<name>A0A8J3ISC3_9CHLR</name>